<evidence type="ECO:0000256" key="4">
    <source>
        <dbReference type="ARBA" id="ARBA00022679"/>
    </source>
</evidence>
<dbReference type="GO" id="GO:0006520">
    <property type="term" value="P:amino acid metabolic process"/>
    <property type="evidence" value="ECO:0007669"/>
    <property type="project" value="InterPro"/>
</dbReference>
<dbReference type="EMBL" id="MIGB01000023">
    <property type="protein sequence ID" value="OSY38320.1"/>
    <property type="molecule type" value="Genomic_DNA"/>
</dbReference>
<dbReference type="CDD" id="cd00609">
    <property type="entry name" value="AAT_like"/>
    <property type="match status" value="1"/>
</dbReference>
<dbReference type="InterPro" id="IPR015421">
    <property type="entry name" value="PyrdxlP-dep_Trfase_major"/>
</dbReference>
<evidence type="ECO:0000256" key="5">
    <source>
        <dbReference type="ARBA" id="ARBA00022898"/>
    </source>
</evidence>
<organism evidence="7 8">
    <name type="scientific">Pseudonocardia autotrophica</name>
    <name type="common">Amycolata autotrophica</name>
    <name type="synonym">Nocardia autotrophica</name>
    <dbReference type="NCBI Taxonomy" id="2074"/>
    <lineage>
        <taxon>Bacteria</taxon>
        <taxon>Bacillati</taxon>
        <taxon>Actinomycetota</taxon>
        <taxon>Actinomycetes</taxon>
        <taxon>Pseudonocardiales</taxon>
        <taxon>Pseudonocardiaceae</taxon>
        <taxon>Pseudonocardia</taxon>
    </lineage>
</organism>
<dbReference type="STRING" id="2074.BG845_04081"/>
<dbReference type="InterPro" id="IPR015424">
    <property type="entry name" value="PyrdxlP-dep_Trfase"/>
</dbReference>
<comment type="caution">
    <text evidence="7">The sequence shown here is derived from an EMBL/GenBank/DDBJ whole genome shotgun (WGS) entry which is preliminary data.</text>
</comment>
<evidence type="ECO:0000256" key="2">
    <source>
        <dbReference type="ARBA" id="ARBA00007441"/>
    </source>
</evidence>
<keyword evidence="3 7" id="KW-0032">Aminotransferase</keyword>
<dbReference type="InterPro" id="IPR050596">
    <property type="entry name" value="AspAT/PAT-like"/>
</dbReference>
<dbReference type="GO" id="GO:0008483">
    <property type="term" value="F:transaminase activity"/>
    <property type="evidence" value="ECO:0007669"/>
    <property type="project" value="UniProtKB-KW"/>
</dbReference>
<comment type="cofactor">
    <cofactor evidence="1">
        <name>pyridoxal 5'-phosphate</name>
        <dbReference type="ChEBI" id="CHEBI:597326"/>
    </cofactor>
</comment>
<dbReference type="Proteomes" id="UP000194360">
    <property type="component" value="Unassembled WGS sequence"/>
</dbReference>
<protein>
    <submittedName>
        <fullName evidence="7">Arginine--pyruvate transaminase AruH</fullName>
        <ecNumber evidence="7">2.6.1.84</ecNumber>
    </submittedName>
</protein>
<evidence type="ECO:0000313" key="8">
    <source>
        <dbReference type="Proteomes" id="UP000194360"/>
    </source>
</evidence>
<sequence>MLDRLPALALSERGASRPDPVVLGGVPVLPMPEHVVEAVRAVAGTPFPRLSRGSPTLRAALAARIGADDPERELLITHGAQHGMSVALRALLAPGDEVLVPTPTYFFDGMVRMAGAHPVHVPARADDGWAADPAALAAAITPATRALLLCNPNNPTGHTPTRGRLAELVDLAARHGLVVLSDESYERYVHDGPGYVPLQSLRDRHPDLVTVTSLSKNYAFSHWRVGYVHAPAPLLDRVHTAFEWDAINVGDIPQAAAEAAVTGPQEWLDAVFGLFRGKRDLLVETLRTADVPVVPPTAGIFALADLSRIGTGRQLEDELLTRGIVALAGDAFGGPAGHARLLYGGPDAGIVELGRRLA</sequence>
<dbReference type="Gene3D" id="3.40.640.10">
    <property type="entry name" value="Type I PLP-dependent aspartate aminotransferase-like (Major domain)"/>
    <property type="match status" value="1"/>
</dbReference>
<dbReference type="AlphaFoldDB" id="A0A1Y2MSY0"/>
<keyword evidence="4 7" id="KW-0808">Transferase</keyword>
<keyword evidence="5" id="KW-0663">Pyridoxal phosphate</keyword>
<dbReference type="EC" id="2.6.1.84" evidence="7"/>
<proteinExistence type="inferred from homology"/>
<dbReference type="PANTHER" id="PTHR46383">
    <property type="entry name" value="ASPARTATE AMINOTRANSFERASE"/>
    <property type="match status" value="1"/>
</dbReference>
<accession>A0A1Y2MSY0</accession>
<keyword evidence="7" id="KW-0670">Pyruvate</keyword>
<evidence type="ECO:0000313" key="7">
    <source>
        <dbReference type="EMBL" id="OSY38320.1"/>
    </source>
</evidence>
<feature type="domain" description="Aminotransferase class I/classII large" evidence="6">
    <location>
        <begin position="52"/>
        <end position="353"/>
    </location>
</feature>
<dbReference type="RefSeq" id="WP_085914282.1">
    <property type="nucleotide sequence ID" value="NZ_AP018920.1"/>
</dbReference>
<dbReference type="OrthoDB" id="9763453at2"/>
<keyword evidence="8" id="KW-1185">Reference proteome</keyword>
<name>A0A1Y2MSY0_PSEAH</name>
<gene>
    <name evidence="7" type="primary">aruH_1</name>
    <name evidence="7" type="ORF">BG845_04081</name>
</gene>
<comment type="similarity">
    <text evidence="2">Belongs to the class-I pyridoxal-phosphate-dependent aminotransferase family.</text>
</comment>
<evidence type="ECO:0000259" key="6">
    <source>
        <dbReference type="Pfam" id="PF00155"/>
    </source>
</evidence>
<dbReference type="PANTHER" id="PTHR46383:SF1">
    <property type="entry name" value="ASPARTATE AMINOTRANSFERASE"/>
    <property type="match status" value="1"/>
</dbReference>
<dbReference type="Pfam" id="PF00155">
    <property type="entry name" value="Aminotran_1_2"/>
    <property type="match status" value="1"/>
</dbReference>
<dbReference type="InterPro" id="IPR004839">
    <property type="entry name" value="Aminotransferase_I/II_large"/>
</dbReference>
<reference evidence="7 8" key="1">
    <citation type="submission" date="2016-09" db="EMBL/GenBank/DDBJ databases">
        <title>Pseudonocardia autotrophica DSM535, a candidate organism with high potential of specific P450 cytochromes.</title>
        <authorList>
            <person name="Grumaz C."/>
            <person name="Vainshtein Y."/>
            <person name="Kirstahler P."/>
            <person name="Sohn K."/>
        </authorList>
    </citation>
    <scope>NUCLEOTIDE SEQUENCE [LARGE SCALE GENOMIC DNA]</scope>
    <source>
        <strain evidence="7 8">DSM 535</strain>
    </source>
</reference>
<dbReference type="GO" id="GO:0030170">
    <property type="term" value="F:pyridoxal phosphate binding"/>
    <property type="evidence" value="ECO:0007669"/>
    <property type="project" value="InterPro"/>
</dbReference>
<evidence type="ECO:0000256" key="1">
    <source>
        <dbReference type="ARBA" id="ARBA00001933"/>
    </source>
</evidence>
<dbReference type="SUPFAM" id="SSF53383">
    <property type="entry name" value="PLP-dependent transferases"/>
    <property type="match status" value="1"/>
</dbReference>
<evidence type="ECO:0000256" key="3">
    <source>
        <dbReference type="ARBA" id="ARBA00022576"/>
    </source>
</evidence>